<comment type="subcellular location">
    <subcellularLocation>
        <location evidence="1">Nucleus</location>
    </subcellularLocation>
</comment>
<evidence type="ECO:0000256" key="10">
    <source>
        <dbReference type="SAM" id="MobiDB-lite"/>
    </source>
</evidence>
<feature type="compositionally biased region" description="Basic residues" evidence="10">
    <location>
        <begin position="2434"/>
        <end position="2444"/>
    </location>
</feature>
<dbReference type="GeneID" id="114329976"/>
<dbReference type="InterPro" id="IPR013087">
    <property type="entry name" value="Znf_C2H2_type"/>
</dbReference>
<feature type="domain" description="C2H2-type" evidence="11">
    <location>
        <begin position="3264"/>
        <end position="3291"/>
    </location>
</feature>
<feature type="compositionally biased region" description="Polar residues" evidence="10">
    <location>
        <begin position="1390"/>
        <end position="1400"/>
    </location>
</feature>
<dbReference type="Gene3D" id="3.30.160.60">
    <property type="entry name" value="Classic Zinc Finger"/>
    <property type="match status" value="5"/>
</dbReference>
<feature type="region of interest" description="Disordered" evidence="10">
    <location>
        <begin position="1758"/>
        <end position="1790"/>
    </location>
</feature>
<keyword evidence="8" id="KW-0539">Nucleus</keyword>
<protein>
    <recommendedName>
        <fullName evidence="11">C2H2-type domain-containing protein</fullName>
    </recommendedName>
</protein>
<feature type="compositionally biased region" description="Basic and acidic residues" evidence="10">
    <location>
        <begin position="3021"/>
        <end position="3032"/>
    </location>
</feature>
<feature type="domain" description="C2H2-type" evidence="11">
    <location>
        <begin position="3180"/>
        <end position="3207"/>
    </location>
</feature>
<evidence type="ECO:0000313" key="13">
    <source>
        <dbReference type="Proteomes" id="UP001652700"/>
    </source>
</evidence>
<feature type="region of interest" description="Disordered" evidence="10">
    <location>
        <begin position="521"/>
        <end position="558"/>
    </location>
</feature>
<feature type="region of interest" description="Disordered" evidence="10">
    <location>
        <begin position="2525"/>
        <end position="2603"/>
    </location>
</feature>
<dbReference type="PANTHER" id="PTHR47772:SF13">
    <property type="entry name" value="GASTRULA ZINC FINGER PROTEIN XLCGF49.1-LIKE-RELATED"/>
    <property type="match status" value="1"/>
</dbReference>
<feature type="compositionally biased region" description="Polar residues" evidence="10">
    <location>
        <begin position="1335"/>
        <end position="1348"/>
    </location>
</feature>
<feature type="domain" description="C2H2-type" evidence="11">
    <location>
        <begin position="3090"/>
        <end position="3117"/>
    </location>
</feature>
<feature type="domain" description="C2H2-type" evidence="11">
    <location>
        <begin position="3208"/>
        <end position="3235"/>
    </location>
</feature>
<feature type="compositionally biased region" description="Basic and acidic residues" evidence="10">
    <location>
        <begin position="2893"/>
        <end position="2905"/>
    </location>
</feature>
<feature type="region of interest" description="Disordered" evidence="10">
    <location>
        <begin position="343"/>
        <end position="367"/>
    </location>
</feature>
<feature type="compositionally biased region" description="Polar residues" evidence="10">
    <location>
        <begin position="2969"/>
        <end position="2981"/>
    </location>
</feature>
<feature type="compositionally biased region" description="Basic and acidic residues" evidence="10">
    <location>
        <begin position="412"/>
        <end position="429"/>
    </location>
</feature>
<feature type="compositionally biased region" description="Basic and acidic residues" evidence="10">
    <location>
        <begin position="349"/>
        <end position="362"/>
    </location>
</feature>
<feature type="compositionally biased region" description="Polar residues" evidence="10">
    <location>
        <begin position="1142"/>
        <end position="1158"/>
    </location>
</feature>
<feature type="region of interest" description="Disordered" evidence="10">
    <location>
        <begin position="2893"/>
        <end position="2917"/>
    </location>
</feature>
<feature type="compositionally biased region" description="Polar residues" evidence="10">
    <location>
        <begin position="1408"/>
        <end position="1433"/>
    </location>
</feature>
<evidence type="ECO:0000259" key="11">
    <source>
        <dbReference type="PROSITE" id="PS50157"/>
    </source>
</evidence>
<feature type="compositionally biased region" description="Basic and acidic residues" evidence="10">
    <location>
        <begin position="1988"/>
        <end position="1998"/>
    </location>
</feature>
<feature type="domain" description="C2H2-type" evidence="11">
    <location>
        <begin position="3236"/>
        <end position="3263"/>
    </location>
</feature>
<keyword evidence="3" id="KW-0677">Repeat</keyword>
<organism evidence="12 13">
    <name type="scientific">Diabrotica virgifera virgifera</name>
    <name type="common">western corn rootworm</name>
    <dbReference type="NCBI Taxonomy" id="50390"/>
    <lineage>
        <taxon>Eukaryota</taxon>
        <taxon>Metazoa</taxon>
        <taxon>Ecdysozoa</taxon>
        <taxon>Arthropoda</taxon>
        <taxon>Hexapoda</taxon>
        <taxon>Insecta</taxon>
        <taxon>Pterygota</taxon>
        <taxon>Neoptera</taxon>
        <taxon>Endopterygota</taxon>
        <taxon>Coleoptera</taxon>
        <taxon>Polyphaga</taxon>
        <taxon>Cucujiformia</taxon>
        <taxon>Chrysomeloidea</taxon>
        <taxon>Chrysomelidae</taxon>
        <taxon>Galerucinae</taxon>
        <taxon>Diabroticina</taxon>
        <taxon>Diabroticites</taxon>
        <taxon>Diabrotica</taxon>
    </lineage>
</organism>
<feature type="region of interest" description="Disordered" evidence="10">
    <location>
        <begin position="3280"/>
        <end position="3331"/>
    </location>
</feature>
<feature type="region of interest" description="Disordered" evidence="10">
    <location>
        <begin position="3021"/>
        <end position="3061"/>
    </location>
</feature>
<feature type="region of interest" description="Disordered" evidence="10">
    <location>
        <begin position="1089"/>
        <end position="1161"/>
    </location>
</feature>
<dbReference type="EnsemblMetazoa" id="XM_028279271.2">
    <property type="protein sequence ID" value="XP_028135072.2"/>
    <property type="gene ID" value="LOC114329976"/>
</dbReference>
<reference evidence="12" key="1">
    <citation type="submission" date="2025-05" db="UniProtKB">
        <authorList>
            <consortium name="EnsemblMetazoa"/>
        </authorList>
    </citation>
    <scope>IDENTIFICATION</scope>
</reference>
<feature type="region of interest" description="Disordered" evidence="10">
    <location>
        <begin position="2229"/>
        <end position="2248"/>
    </location>
</feature>
<keyword evidence="7" id="KW-0804">Transcription</keyword>
<evidence type="ECO:0000256" key="7">
    <source>
        <dbReference type="ARBA" id="ARBA00023163"/>
    </source>
</evidence>
<dbReference type="RefSeq" id="XP_028135072.2">
    <property type="nucleotide sequence ID" value="XM_028279271.2"/>
</dbReference>
<evidence type="ECO:0000313" key="12">
    <source>
        <dbReference type="EnsemblMetazoa" id="XP_028135072.2"/>
    </source>
</evidence>
<name>A0ABM5IKP7_DIAVI</name>
<feature type="domain" description="C2H2-type" evidence="11">
    <location>
        <begin position="3146"/>
        <end position="3173"/>
    </location>
</feature>
<dbReference type="PROSITE" id="PS00028">
    <property type="entry name" value="ZINC_FINGER_C2H2_1"/>
    <property type="match status" value="7"/>
</dbReference>
<keyword evidence="13" id="KW-1185">Reference proteome</keyword>
<feature type="compositionally biased region" description="Polar residues" evidence="10">
    <location>
        <begin position="1543"/>
        <end position="1554"/>
    </location>
</feature>
<feature type="region of interest" description="Disordered" evidence="10">
    <location>
        <begin position="1975"/>
        <end position="2003"/>
    </location>
</feature>
<dbReference type="PROSITE" id="PS50157">
    <property type="entry name" value="ZINC_FINGER_C2H2_2"/>
    <property type="match status" value="7"/>
</dbReference>
<feature type="compositionally biased region" description="Polar residues" evidence="10">
    <location>
        <begin position="903"/>
        <end position="919"/>
    </location>
</feature>
<dbReference type="SMART" id="SM00384">
    <property type="entry name" value="AT_hook"/>
    <property type="match status" value="8"/>
</dbReference>
<feature type="compositionally biased region" description="Low complexity" evidence="10">
    <location>
        <begin position="2694"/>
        <end position="2704"/>
    </location>
</feature>
<keyword evidence="5" id="KW-0862">Zinc</keyword>
<sequence>MKKRPQQCQRQVKSNTNIKSFINNLKENDLHFEDNQITQCVFLGVLRLKPVPSVFSSNTVPCLVVENKSKKPKNNNNTKEVNKNVSRKKDINKVISGRIGKKNTDIIRASVKKEPLKKGAIKLKLNMNKKDTTSKDSLESVRILPESLTKITSESVLTNRTITLNPITNVPTFNPVQNLFAKLKQQLDVSLNRPSCSSEVNKQTLFSDKSRTDIQLSSKKQKKGINKTKISSVGTFSDNSSHPNNSIYSKLTEDVFLINEDSTNEDCEVLLNTGPMPNFVLDTSKTDNDVILITDDNSDISSASKDLIVVDDVKCVRSSPRLNRNEQRSSPQKITATPETIINLDDGESNDKEKVAPKTKVEKPKKRRTLMPSAIPSIFFNTPRLLRSELGQKKGSFSEPKNVAKNSTTKIQKPENKLEKLPAKQRKESKLKNSTENIIYEVVKSTENIRLFADVVTNSQDDVVLVERSPPKVEPLILKLKKSTEKTADQNAIEDIRNKEKSQKMYTKNVTRNLFFPRLLRSDINQPKDSKQESTKKSTKTIEIGSQKTSQAKNEKYVPSASIGRISVKPVEQLIEKSPKQDEHRKNTTQKVTEKNIAVRDTVKKNEKSLPTSSKILGSQVQNASNIITIEDSDSTNLIDIFSQNNGKNKNIDNTSCELQNQSQLRSDDSQNKSNESVIEKIRKNVPKTSTIADNIEVIDNTSCELQNQRQLRSDDTQNKGNESIIEKIRKNVPKTSTIADNIEVIDNTSCELQNQRQLRSDDSQNKGNESIIEKIRKNVPKTSTIADNIEVIGNTSCELQNQRQLRSDDSQNKGNESIIEKIRKNVPKTSTIADNIEVIDVEFQSSTKTTPTKKQELKNASQEQSHVRQLRSDSPHKKANNAKPVAIDELNKTNGKSKTHSPKTGNDTVEDTVASSLKSKNKEDNVESISVDILSKVQGTPTVTKTGNTSTGTKTKNIAVVQPMSRQPTVELSQKKIAEKETINHIQNQNITSLEEITKGPTKHIVTDMSIHTEPESQPTHENTTALTTVAVGRFYSSDVTPQTVVSLQERRQLRSDDTVDKNTKPANLELNISRTDIDKLKTIEKATRKDSKTKTTSTKDKTKDTELEGGSVQQKTEAQKQISENSPTSKSTEQSDQKILRSSTVPIESKNASNQVEDSKVKAVGAQENLTNNKSIASDRNIKQDPNTNIKSKILESEDTSTNSKKTIKKYGRNILKCKTNSPTKQKKVITKKSIKKPSKSITFKTITKEVTDSDVSINKEISKSDSTSTSKRPLVKKIVHKFKKLASKKQLLKSTNLSTKKQSPKLKKKQTADSQITSQASLIVYSVRTPPKTASSASDSSQTITKKLKTPQKDTNNKILSDPQSNTIFDTSDNVKSKDCSSGVKIQKTNVPKSNPSKSEKKTETTVSLRNIPNTSTSNVSQEQSENLDQTKAHSAISSSKNDSTIQTKTKSSLVPLQKKDKMKQKINFKLYKKKLTRNLLRPIKKSAKVAPTADLKIISESNVILNSRRSISKLKAPEEAFKINQKEFNDSEVIKPTGPSESKVSTNESGDSPVHENGNTGNDIKNKLIKKQKALSIKKTIGSKIAANIKKTSIKLQNKKHNIEIKKRRGRPRRNPLEIKLDKTPTLGMNFEVSTQEVTLDKADNAVSETTGEVKRKAGRPKKQQGEAVLDKEQLNAATGEKGPNDTMYCHIPEPTESKKQKIATKQIKEEIIKDINEKSQLNEDYLNKTRSRSKKLLLDLTLDETQVTVVEIEEEKDDHETKSQQTNKTDSIKRKRGRQKKISLDNTSTKTLDTEMLLKQEIIDDENREELDKTYNSTNEPIEITVFDNSQVTEFGDENKIVNSSEIDIVKKKRGRPKRQTEITLDDIQVESTNVQKIVNKKPTRSSILAKTQDQAEDILSETENSNIQIQTLEISNVKNTKHAIAENIIVESNENEKIKRRSGRPKKVMVEGSKDETTVLEVQSCQGITDDKNDMSQSMESVDIKKNKRDSLKTNTNKSNRDQTAVILDDKLVCDNRVVTRQEQNIEQPKKKIGQVRKQIVTPLLVEDIVIKSDEKEENNLVQSGKSAEVKKKRGRPFKVSSELKLEEMRRKQIETPLLDEVIIIKSDEKEENKMGKSGKGAEVKKKRGRPFKVPTELKLEEMGRRQIETPVLDEVIVIKSDEQEENKLAQPDKNVEVKKKRGRSFKVPNELELDLTEAGQEQKTKKPKMTGREIKNLQMDLKLSEKTSDKNTANKKKPLQKTQEDLDVIMIVPEKRNKKQINTPLKTLRSSLNQVEKKRAVNIAQPTVEKVVALIHSEPRPKQQQDASEITLNHIEDTKESKTRVLRSQNVNEIDSTHVVKEDTKKSRLTKGHKIATKKGVSEKSINIIKSKTKLSKAFTGNKGATKKKNLKTDVMDKSKLKKMSNKSKQTVLKQIKTKLQNSKNKNVLKRSSRTKKSPSFNKKRSVDWDNNDIIERIIQEIRNTLFKEESNIIRKKIKQKKITLKTQKKKITKPVRIKREAFLAAKKKMMQTKEALKQKLRNAKNEVNTSGESESKENNPPKTEMEQLEDSKNECKTEEVLVESTQEDDVMITGETSFQSDVTNQTKKTDKHKKPELVNRTRRSYRSTLVSRHMASIVIGDDKEGENIDSKKNDITVFDFDESEPEVTPLRHKSVPKLNDFETPLFECRDKKTSNIELISSTPINSSATSNSQKSSILRSGRNPVPLTSVTENEIIEIPENVKQKTSKIELISSTLINSSATSNSQKSSILRSGRNPVPLTSVTENEVIGIPENVKQKTSNIELISSTPINSSATSNSQKSSILRSGRNPVPVTSVTENEIIEIPESSVSAVEQKPTLLEGDSSYSQEQLSKIKILKQDRLFSEILVYPDGEEEIVKDKPVSIEKENPVTDVKEHSSPEGGEMPCQELSSKRRKLLVPYIDDHGKPKKLWSVIETPRVPDTPPRPITPRQALSSPRRVRRSNSLDMVKPSTSAVKPAESDSPEEKKSPWKQPTIIEMFSKVWMKKEIPAKNLSEENNCKTEESIFQRPSTPDLNVTAPSPRRDRVDDEDSDTESRAEWIPEEYAEYKFKYSNSKLMQYKPIFKCKICLVVVPSYYKLLKHRKEHDVDKPYKCPQCSHNFSNVDDFSAHLRLHKGKHPYMCPKCDLGFWTKSAYEAHQPVHILKKAKQPVKKFRCDVCAKEFSKLCDVERHTRVHTGEKPCICNICNKRFQQAHNLSKHLLTHLHIKPFYCEICNKQFGRNDVLRRHLLTHSVDKPVKCSVCHRGFIRHSQLLQHMRRKHKRRPVEDVGESNADPNESESSETKDDGFDNQPSTSKSENESHDK</sequence>
<evidence type="ECO:0000256" key="8">
    <source>
        <dbReference type="ARBA" id="ARBA00023242"/>
    </source>
</evidence>
<feature type="compositionally biased region" description="Polar residues" evidence="10">
    <location>
        <begin position="1360"/>
        <end position="1375"/>
    </location>
</feature>
<feature type="region of interest" description="Disordered" evidence="10">
    <location>
        <begin position="1534"/>
        <end position="1567"/>
    </location>
</feature>
<feature type="compositionally biased region" description="Basic and acidic residues" evidence="10">
    <location>
        <begin position="2541"/>
        <end position="2567"/>
    </location>
</feature>
<feature type="region of interest" description="Disordered" evidence="10">
    <location>
        <begin position="392"/>
        <end position="429"/>
    </location>
</feature>
<proteinExistence type="predicted"/>
<feature type="compositionally biased region" description="Polar residues" evidence="10">
    <location>
        <begin position="1113"/>
        <end position="1134"/>
    </location>
</feature>
<evidence type="ECO:0000256" key="1">
    <source>
        <dbReference type="ARBA" id="ARBA00004123"/>
    </source>
</evidence>
<evidence type="ECO:0000256" key="5">
    <source>
        <dbReference type="ARBA" id="ARBA00022833"/>
    </source>
</evidence>
<feature type="region of interest" description="Disordered" evidence="10">
    <location>
        <begin position="1653"/>
        <end position="1697"/>
    </location>
</feature>
<dbReference type="InterPro" id="IPR036236">
    <property type="entry name" value="Znf_C2H2_sf"/>
</dbReference>
<evidence type="ECO:0000256" key="3">
    <source>
        <dbReference type="ARBA" id="ARBA00022737"/>
    </source>
</evidence>
<feature type="region of interest" description="Disordered" evidence="10">
    <location>
        <begin position="2691"/>
        <end position="2713"/>
    </location>
</feature>
<feature type="region of interest" description="Disordered" evidence="10">
    <location>
        <begin position="1333"/>
        <end position="1452"/>
    </location>
</feature>
<keyword evidence="2" id="KW-0479">Metal-binding</keyword>
<feature type="region of interest" description="Disordered" evidence="10">
    <location>
        <begin position="848"/>
        <end position="922"/>
    </location>
</feature>
<feature type="compositionally biased region" description="Polar residues" evidence="10">
    <location>
        <begin position="1439"/>
        <end position="1452"/>
    </location>
</feature>
<feature type="compositionally biased region" description="Low complexity" evidence="10">
    <location>
        <begin position="2800"/>
        <end position="2810"/>
    </location>
</feature>
<dbReference type="Pfam" id="PF13912">
    <property type="entry name" value="zf-C2H2_6"/>
    <property type="match status" value="1"/>
</dbReference>
<dbReference type="PANTHER" id="PTHR47772">
    <property type="entry name" value="ZINC FINGER PROTEIN 200"/>
    <property type="match status" value="1"/>
</dbReference>
<dbReference type="Pfam" id="PF00096">
    <property type="entry name" value="zf-C2H2"/>
    <property type="match status" value="2"/>
</dbReference>
<dbReference type="InterPro" id="IPR050636">
    <property type="entry name" value="C2H2-ZF_domain-containing"/>
</dbReference>
<feature type="compositionally biased region" description="Basic and acidic residues" evidence="10">
    <location>
        <begin position="1089"/>
        <end position="1108"/>
    </location>
</feature>
<feature type="region of interest" description="Disordered" evidence="10">
    <location>
        <begin position="2428"/>
        <end position="2453"/>
    </location>
</feature>
<evidence type="ECO:0000256" key="6">
    <source>
        <dbReference type="ARBA" id="ARBA00023015"/>
    </source>
</evidence>
<dbReference type="Proteomes" id="UP001652700">
    <property type="component" value="Unplaced"/>
</dbReference>
<feature type="compositionally biased region" description="Basic and acidic residues" evidence="10">
    <location>
        <begin position="526"/>
        <end position="536"/>
    </location>
</feature>
<feature type="compositionally biased region" description="Polar residues" evidence="10">
    <location>
        <begin position="3034"/>
        <end position="3045"/>
    </location>
</feature>
<evidence type="ECO:0000256" key="2">
    <source>
        <dbReference type="ARBA" id="ARBA00022723"/>
    </source>
</evidence>
<feature type="region of interest" description="Disordered" evidence="10">
    <location>
        <begin position="2798"/>
        <end position="2818"/>
    </location>
</feature>
<dbReference type="SMART" id="SM00355">
    <property type="entry name" value="ZnF_C2H2"/>
    <property type="match status" value="7"/>
</dbReference>
<dbReference type="SUPFAM" id="SSF57667">
    <property type="entry name" value="beta-beta-alpha zinc fingers"/>
    <property type="match status" value="3"/>
</dbReference>
<dbReference type="InterPro" id="IPR017956">
    <property type="entry name" value="AT_hook_DNA-bd_motif"/>
</dbReference>
<evidence type="ECO:0000256" key="4">
    <source>
        <dbReference type="ARBA" id="ARBA00022771"/>
    </source>
</evidence>
<accession>A0ABM5IKP7</accession>
<feature type="domain" description="C2H2-type" evidence="11">
    <location>
        <begin position="3118"/>
        <end position="3145"/>
    </location>
</feature>
<feature type="region of interest" description="Disordered" evidence="10">
    <location>
        <begin position="1296"/>
        <end position="1317"/>
    </location>
</feature>
<keyword evidence="6" id="KW-0805">Transcription regulation</keyword>
<feature type="region of interest" description="Disordered" evidence="10">
    <location>
        <begin position="2939"/>
        <end position="2998"/>
    </location>
</feature>
<keyword evidence="4 9" id="KW-0863">Zinc-finger</keyword>
<evidence type="ECO:0000256" key="9">
    <source>
        <dbReference type="PROSITE-ProRule" id="PRU00042"/>
    </source>
</evidence>
<feature type="compositionally biased region" description="Polar residues" evidence="10">
    <location>
        <begin position="2582"/>
        <end position="2594"/>
    </location>
</feature>